<organism evidence="2 3">
    <name type="scientific">Aminobacter aminovorans</name>
    <name type="common">Chelatobacter heintzii</name>
    <dbReference type="NCBI Taxonomy" id="83263"/>
    <lineage>
        <taxon>Bacteria</taxon>
        <taxon>Pseudomonadati</taxon>
        <taxon>Pseudomonadota</taxon>
        <taxon>Alphaproteobacteria</taxon>
        <taxon>Hyphomicrobiales</taxon>
        <taxon>Phyllobacteriaceae</taxon>
        <taxon>Aminobacter</taxon>
    </lineage>
</organism>
<dbReference type="EMBL" id="UFSM01000001">
    <property type="protein sequence ID" value="SUU90666.1"/>
    <property type="molecule type" value="Genomic_DNA"/>
</dbReference>
<keyword evidence="1" id="KW-0472">Membrane</keyword>
<name>A0A380WQS6_AMIAI</name>
<keyword evidence="1" id="KW-0812">Transmembrane</keyword>
<gene>
    <name evidence="2" type="ORF">NCTC10684_03924</name>
</gene>
<evidence type="ECO:0000256" key="1">
    <source>
        <dbReference type="SAM" id="Phobius"/>
    </source>
</evidence>
<keyword evidence="1" id="KW-1133">Transmembrane helix</keyword>
<feature type="transmembrane region" description="Helical" evidence="1">
    <location>
        <begin position="74"/>
        <end position="96"/>
    </location>
</feature>
<dbReference type="RefSeq" id="WP_245432045.1">
    <property type="nucleotide sequence ID" value="NZ_BAAAVY010000037.1"/>
</dbReference>
<evidence type="ECO:0000313" key="2">
    <source>
        <dbReference type="EMBL" id="SUU90666.1"/>
    </source>
</evidence>
<dbReference type="Proteomes" id="UP000254701">
    <property type="component" value="Unassembled WGS sequence"/>
</dbReference>
<proteinExistence type="predicted"/>
<dbReference type="AlphaFoldDB" id="A0A380WQS6"/>
<protein>
    <submittedName>
        <fullName evidence="2">Haemolysin XhlA</fullName>
    </submittedName>
</protein>
<evidence type="ECO:0000313" key="3">
    <source>
        <dbReference type="Proteomes" id="UP000254701"/>
    </source>
</evidence>
<sequence length="99" mass="11050">MSERNSEMDSDLRSRLVALEHQGASRDQRLAALEARQRQSDIAEARKDEQFKHMDMRFSTLDAKIDGVSGTLNWIAKLVISGIILAIVAFMMGGGFKLP</sequence>
<accession>A0A380WQS6</accession>
<reference evidence="2 3" key="1">
    <citation type="submission" date="2018-06" db="EMBL/GenBank/DDBJ databases">
        <authorList>
            <consortium name="Pathogen Informatics"/>
            <person name="Doyle S."/>
        </authorList>
    </citation>
    <scope>NUCLEOTIDE SEQUENCE [LARGE SCALE GENOMIC DNA]</scope>
    <source>
        <strain evidence="2 3">NCTC10684</strain>
    </source>
</reference>